<dbReference type="HOGENOM" id="CLU_2302653_0_0_5"/>
<evidence type="ECO:0000256" key="1">
    <source>
        <dbReference type="ARBA" id="ARBA00004442"/>
    </source>
</evidence>
<dbReference type="InterPro" id="IPR036942">
    <property type="entry name" value="Beta-barrel_TonB_sf"/>
</dbReference>
<comment type="subcellular location">
    <subcellularLocation>
        <location evidence="1">Cell outer membrane</location>
    </subcellularLocation>
</comment>
<organism evidence="4 5">
    <name type="scientific">Microvirga lotononidis</name>
    <dbReference type="NCBI Taxonomy" id="864069"/>
    <lineage>
        <taxon>Bacteria</taxon>
        <taxon>Pseudomonadati</taxon>
        <taxon>Pseudomonadota</taxon>
        <taxon>Alphaproteobacteria</taxon>
        <taxon>Hyphomicrobiales</taxon>
        <taxon>Methylobacteriaceae</taxon>
        <taxon>Microvirga</taxon>
    </lineage>
</organism>
<name>I4Z2U8_9HYPH</name>
<accession>I4Z2U8</accession>
<sequence length="100" mass="11303">MPVISSCRWPSSFICLPHEYGTMHLQLSRPSSRFATESWDFVDLKLDESWTVDASVTWETPDRRLVLGLTILNLFDSAYQVLAKLPGQGRTVAASVKARF</sequence>
<gene>
    <name evidence="4" type="ORF">MicloDRAFT_00007900</name>
</gene>
<evidence type="ECO:0000256" key="2">
    <source>
        <dbReference type="ARBA" id="ARBA00023136"/>
    </source>
</evidence>
<reference evidence="4 5" key="1">
    <citation type="submission" date="2012-02" db="EMBL/GenBank/DDBJ databases">
        <title>Improved High-Quality Draft sequence of Microvirga sp. WSM3557.</title>
        <authorList>
            <consortium name="US DOE Joint Genome Institute"/>
            <person name="Lucas S."/>
            <person name="Han J."/>
            <person name="Lapidus A."/>
            <person name="Cheng J.-F."/>
            <person name="Goodwin L."/>
            <person name="Pitluck S."/>
            <person name="Peters L."/>
            <person name="Zhang X."/>
            <person name="Detter J.C."/>
            <person name="Han C."/>
            <person name="Tapia R."/>
            <person name="Land M."/>
            <person name="Hauser L."/>
            <person name="Kyrpides N."/>
            <person name="Ivanova N."/>
            <person name="Pagani I."/>
            <person name="Brau L."/>
            <person name="Yates R."/>
            <person name="O'Hara G."/>
            <person name="Rui T."/>
            <person name="Howieson J."/>
            <person name="Reeve W."/>
            <person name="Woyke T."/>
        </authorList>
    </citation>
    <scope>NUCLEOTIDE SEQUENCE [LARGE SCALE GENOMIC DNA]</scope>
    <source>
        <strain evidence="4 5">WSM3557</strain>
    </source>
</reference>
<dbReference type="SUPFAM" id="SSF56935">
    <property type="entry name" value="Porins"/>
    <property type="match status" value="1"/>
</dbReference>
<dbReference type="GO" id="GO:0009279">
    <property type="term" value="C:cell outer membrane"/>
    <property type="evidence" value="ECO:0007669"/>
    <property type="project" value="UniProtKB-SubCell"/>
</dbReference>
<dbReference type="OrthoDB" id="7810516at2"/>
<dbReference type="PATRIC" id="fig|864069.3.peg.879"/>
<protein>
    <submittedName>
        <fullName evidence="4">Outer membrane receptor protein</fullName>
    </submittedName>
</protein>
<evidence type="ECO:0000313" key="4">
    <source>
        <dbReference type="EMBL" id="EIM30540.1"/>
    </source>
</evidence>
<keyword evidence="4" id="KW-0675">Receptor</keyword>
<dbReference type="AlphaFoldDB" id="I4Z2U8"/>
<proteinExistence type="predicted"/>
<dbReference type="Proteomes" id="UP000003947">
    <property type="component" value="Unassembled WGS sequence"/>
</dbReference>
<evidence type="ECO:0000313" key="5">
    <source>
        <dbReference type="Proteomes" id="UP000003947"/>
    </source>
</evidence>
<evidence type="ECO:0000256" key="3">
    <source>
        <dbReference type="ARBA" id="ARBA00023237"/>
    </source>
</evidence>
<dbReference type="PROSITE" id="PS01156">
    <property type="entry name" value="TONB_DEPENDENT_REC_2"/>
    <property type="match status" value="1"/>
</dbReference>
<keyword evidence="5" id="KW-1185">Reference proteome</keyword>
<dbReference type="InterPro" id="IPR010917">
    <property type="entry name" value="TonB_rcpt_CS"/>
</dbReference>
<keyword evidence="3" id="KW-0998">Cell outer membrane</keyword>
<dbReference type="STRING" id="864069.MicloDRAFT_00007900"/>
<keyword evidence="2" id="KW-0472">Membrane</keyword>
<dbReference type="Gene3D" id="2.40.170.20">
    <property type="entry name" value="TonB-dependent receptor, beta-barrel domain"/>
    <property type="match status" value="1"/>
</dbReference>
<dbReference type="EMBL" id="JH660637">
    <property type="protein sequence ID" value="EIM30540.1"/>
    <property type="molecule type" value="Genomic_DNA"/>
</dbReference>